<dbReference type="OMA" id="TYTCTQF"/>
<proteinExistence type="predicted"/>
<dbReference type="EMBL" id="OUUW01000010">
    <property type="protein sequence ID" value="SPP86182.1"/>
    <property type="molecule type" value="Genomic_DNA"/>
</dbReference>
<keyword evidence="3" id="KW-1185">Reference proteome</keyword>
<keyword evidence="1" id="KW-0175">Coiled coil</keyword>
<dbReference type="AlphaFoldDB" id="A0A3B0K0J6"/>
<dbReference type="OrthoDB" id="8023477at2759"/>
<feature type="coiled-coil region" evidence="1">
    <location>
        <begin position="48"/>
        <end position="78"/>
    </location>
</feature>
<organism evidence="2 3">
    <name type="scientific">Drosophila guanche</name>
    <name type="common">Fruit fly</name>
    <dbReference type="NCBI Taxonomy" id="7266"/>
    <lineage>
        <taxon>Eukaryota</taxon>
        <taxon>Metazoa</taxon>
        <taxon>Ecdysozoa</taxon>
        <taxon>Arthropoda</taxon>
        <taxon>Hexapoda</taxon>
        <taxon>Insecta</taxon>
        <taxon>Pterygota</taxon>
        <taxon>Neoptera</taxon>
        <taxon>Endopterygota</taxon>
        <taxon>Diptera</taxon>
        <taxon>Brachycera</taxon>
        <taxon>Muscomorpha</taxon>
        <taxon>Ephydroidea</taxon>
        <taxon>Drosophilidae</taxon>
        <taxon>Drosophila</taxon>
        <taxon>Sophophora</taxon>
    </lineage>
</organism>
<protein>
    <submittedName>
        <fullName evidence="2">Uncharacterized protein</fullName>
    </submittedName>
</protein>
<dbReference type="Proteomes" id="UP000268350">
    <property type="component" value="Unassembled WGS sequence"/>
</dbReference>
<evidence type="ECO:0000313" key="2">
    <source>
        <dbReference type="EMBL" id="SPP86182.1"/>
    </source>
</evidence>
<reference evidence="3" key="1">
    <citation type="submission" date="2018-01" db="EMBL/GenBank/DDBJ databases">
        <authorList>
            <person name="Alioto T."/>
            <person name="Alioto T."/>
        </authorList>
    </citation>
    <scope>NUCLEOTIDE SEQUENCE [LARGE SCALE GENOMIC DNA]</scope>
</reference>
<sequence length="260" mass="29289">MATTYISTQFLSLNEKVSTSTSTTTFTLDAARFGQRDLNLFIESLETISRLEKERHERRQRRRQQKLQQARIAELEDERCVSPTPSAEEAIDEPLMYMEAKCIPYAVSEAMPAAHKSSHLPPDYYSCDDEAYGSAAHSPRSSVTYCSCGGLSSINSGSSESGIYGAVSQSPPPLRPRSQVITQPKHRSTRSRIISMVLKREYVKAPSAEHLEQKERCDRLLTETLQHQYQLSTKSRQAIACSEGSAEERFLDKALRYLTL</sequence>
<evidence type="ECO:0000313" key="3">
    <source>
        <dbReference type="Proteomes" id="UP000268350"/>
    </source>
</evidence>
<evidence type="ECO:0000256" key="1">
    <source>
        <dbReference type="SAM" id="Coils"/>
    </source>
</evidence>
<name>A0A3B0K0J6_DROGU</name>
<gene>
    <name evidence="2" type="ORF">DGUA_6G004817</name>
</gene>
<accession>A0A3B0K0J6</accession>